<gene>
    <name evidence="2" type="ORF">HAX54_005699</name>
</gene>
<evidence type="ECO:0000313" key="3">
    <source>
        <dbReference type="Proteomes" id="UP000823775"/>
    </source>
</evidence>
<organism evidence="2 3">
    <name type="scientific">Datura stramonium</name>
    <name type="common">Jimsonweed</name>
    <name type="synonym">Common thornapple</name>
    <dbReference type="NCBI Taxonomy" id="4076"/>
    <lineage>
        <taxon>Eukaryota</taxon>
        <taxon>Viridiplantae</taxon>
        <taxon>Streptophyta</taxon>
        <taxon>Embryophyta</taxon>
        <taxon>Tracheophyta</taxon>
        <taxon>Spermatophyta</taxon>
        <taxon>Magnoliopsida</taxon>
        <taxon>eudicotyledons</taxon>
        <taxon>Gunneridae</taxon>
        <taxon>Pentapetalae</taxon>
        <taxon>asterids</taxon>
        <taxon>lamiids</taxon>
        <taxon>Solanales</taxon>
        <taxon>Solanaceae</taxon>
        <taxon>Solanoideae</taxon>
        <taxon>Datureae</taxon>
        <taxon>Datura</taxon>
    </lineage>
</organism>
<feature type="compositionally biased region" description="Basic and acidic residues" evidence="1">
    <location>
        <begin position="133"/>
        <end position="145"/>
    </location>
</feature>
<name>A0ABS8YA97_DATST</name>
<feature type="non-terminal residue" evidence="2">
    <location>
        <position position="1"/>
    </location>
</feature>
<feature type="non-terminal residue" evidence="2">
    <location>
        <position position="145"/>
    </location>
</feature>
<protein>
    <submittedName>
        <fullName evidence="2">Uncharacterized protein</fullName>
    </submittedName>
</protein>
<dbReference type="Proteomes" id="UP000823775">
    <property type="component" value="Unassembled WGS sequence"/>
</dbReference>
<comment type="caution">
    <text evidence="2">The sequence shown here is derived from an EMBL/GenBank/DDBJ whole genome shotgun (WGS) entry which is preliminary data.</text>
</comment>
<keyword evidence="3" id="KW-1185">Reference proteome</keyword>
<proteinExistence type="predicted"/>
<accession>A0ABS8YA97</accession>
<evidence type="ECO:0000256" key="1">
    <source>
        <dbReference type="SAM" id="MobiDB-lite"/>
    </source>
</evidence>
<sequence>LPANSEREKERRRREVDFSGGFRPVEGVAPGSGVGLAGWRWRRKEGIWWRGRSGVVRGGARRWGRRVLFSGRGGFGWSAVERRGRWLHGVSLEQWWLPRWSVTVVLTGSYGVVLFTGEDGDGRGGAGGGTLAGKDDGEKEGERDA</sequence>
<evidence type="ECO:0000313" key="2">
    <source>
        <dbReference type="EMBL" id="MCE5167485.1"/>
    </source>
</evidence>
<feature type="region of interest" description="Disordered" evidence="1">
    <location>
        <begin position="119"/>
        <end position="145"/>
    </location>
</feature>
<dbReference type="EMBL" id="JACEIK010128813">
    <property type="protein sequence ID" value="MCE5167485.1"/>
    <property type="molecule type" value="Genomic_DNA"/>
</dbReference>
<reference evidence="2 3" key="1">
    <citation type="journal article" date="2021" name="BMC Genomics">
        <title>Datura genome reveals duplications of psychoactive alkaloid biosynthetic genes and high mutation rate following tissue culture.</title>
        <authorList>
            <person name="Rajewski A."/>
            <person name="Carter-House D."/>
            <person name="Stajich J."/>
            <person name="Litt A."/>
        </authorList>
    </citation>
    <scope>NUCLEOTIDE SEQUENCE [LARGE SCALE GENOMIC DNA]</scope>
    <source>
        <strain evidence="2">AR-01</strain>
    </source>
</reference>